<accession>A0AAV4PK99</accession>
<keyword evidence="2" id="KW-0401">Integrin</keyword>
<protein>
    <submittedName>
        <fullName evidence="2">Integrin-linked protein kinase</fullName>
    </submittedName>
</protein>
<sequence>MTRETKSNTRTSDVRNISETARLVGCSRSTFIDDDLTARINMADAKFSFQEKGKMYGPVWIAPEALQKKPEEINVKVADMWSYAILLWELATREVPFADLSPMESGMKVALEGLRITIPPGISRNICHVSFAFV</sequence>
<dbReference type="GO" id="GO:0007160">
    <property type="term" value="P:cell-matrix adhesion"/>
    <property type="evidence" value="ECO:0007669"/>
    <property type="project" value="TreeGrafter"/>
</dbReference>
<dbReference type="Proteomes" id="UP001054945">
    <property type="component" value="Unassembled WGS sequence"/>
</dbReference>
<dbReference type="GO" id="GO:0001725">
    <property type="term" value="C:stress fiber"/>
    <property type="evidence" value="ECO:0007669"/>
    <property type="project" value="TreeGrafter"/>
</dbReference>
<proteinExistence type="predicted"/>
<dbReference type="InterPro" id="IPR001245">
    <property type="entry name" value="Ser-Thr/Tyr_kinase_cat_dom"/>
</dbReference>
<dbReference type="PROSITE" id="PS50011">
    <property type="entry name" value="PROTEIN_KINASE_DOM"/>
    <property type="match status" value="1"/>
</dbReference>
<dbReference type="GO" id="GO:0005925">
    <property type="term" value="C:focal adhesion"/>
    <property type="evidence" value="ECO:0007669"/>
    <property type="project" value="TreeGrafter"/>
</dbReference>
<dbReference type="PANTHER" id="PTHR44329:SF57">
    <property type="entry name" value="INTEGRIN-LINKED PROTEIN KINASE"/>
    <property type="match status" value="1"/>
</dbReference>
<evidence type="ECO:0000313" key="3">
    <source>
        <dbReference type="Proteomes" id="UP001054945"/>
    </source>
</evidence>
<dbReference type="GO" id="GO:0004674">
    <property type="term" value="F:protein serine/threonine kinase activity"/>
    <property type="evidence" value="ECO:0007669"/>
    <property type="project" value="TreeGrafter"/>
</dbReference>
<keyword evidence="2" id="KW-0808">Transferase</keyword>
<dbReference type="InterPro" id="IPR051681">
    <property type="entry name" value="Ser/Thr_Kinases-Pseudokinases"/>
</dbReference>
<dbReference type="Pfam" id="PF07714">
    <property type="entry name" value="PK_Tyr_Ser-Thr"/>
    <property type="match status" value="1"/>
</dbReference>
<comment type="caution">
    <text evidence="2">The sequence shown here is derived from an EMBL/GenBank/DDBJ whole genome shotgun (WGS) entry which is preliminary data.</text>
</comment>
<dbReference type="EMBL" id="BPLR01004703">
    <property type="protein sequence ID" value="GIX96840.1"/>
    <property type="molecule type" value="Genomic_DNA"/>
</dbReference>
<gene>
    <name evidence="2" type="primary">ILK</name>
    <name evidence="2" type="ORF">CEXT_215181</name>
</gene>
<dbReference type="GO" id="GO:0005524">
    <property type="term" value="F:ATP binding"/>
    <property type="evidence" value="ECO:0007669"/>
    <property type="project" value="InterPro"/>
</dbReference>
<reference evidence="2 3" key="1">
    <citation type="submission" date="2021-06" db="EMBL/GenBank/DDBJ databases">
        <title>Caerostris extrusa draft genome.</title>
        <authorList>
            <person name="Kono N."/>
            <person name="Arakawa K."/>
        </authorList>
    </citation>
    <scope>NUCLEOTIDE SEQUENCE [LARGE SCALE GENOMIC DNA]</scope>
</reference>
<keyword evidence="3" id="KW-1185">Reference proteome</keyword>
<dbReference type="PANTHER" id="PTHR44329">
    <property type="entry name" value="SERINE/THREONINE-PROTEIN KINASE TNNI3K-RELATED"/>
    <property type="match status" value="1"/>
</dbReference>
<name>A0AAV4PK99_CAEEX</name>
<dbReference type="SUPFAM" id="SSF56112">
    <property type="entry name" value="Protein kinase-like (PK-like)"/>
    <property type="match status" value="1"/>
</dbReference>
<dbReference type="InterPro" id="IPR011009">
    <property type="entry name" value="Kinase-like_dom_sf"/>
</dbReference>
<organism evidence="2 3">
    <name type="scientific">Caerostris extrusa</name>
    <name type="common">Bark spider</name>
    <name type="synonym">Caerostris bankana</name>
    <dbReference type="NCBI Taxonomy" id="172846"/>
    <lineage>
        <taxon>Eukaryota</taxon>
        <taxon>Metazoa</taxon>
        <taxon>Ecdysozoa</taxon>
        <taxon>Arthropoda</taxon>
        <taxon>Chelicerata</taxon>
        <taxon>Arachnida</taxon>
        <taxon>Araneae</taxon>
        <taxon>Araneomorphae</taxon>
        <taxon>Entelegynae</taxon>
        <taxon>Araneoidea</taxon>
        <taxon>Araneidae</taxon>
        <taxon>Caerostris</taxon>
    </lineage>
</organism>
<dbReference type="GO" id="GO:0007229">
    <property type="term" value="P:integrin-mediated signaling pathway"/>
    <property type="evidence" value="ECO:0007669"/>
    <property type="project" value="UniProtKB-KW"/>
</dbReference>
<dbReference type="Gene3D" id="1.10.510.10">
    <property type="entry name" value="Transferase(Phosphotransferase) domain 1"/>
    <property type="match status" value="1"/>
</dbReference>
<dbReference type="GO" id="GO:0034446">
    <property type="term" value="P:substrate adhesion-dependent cell spreading"/>
    <property type="evidence" value="ECO:0007669"/>
    <property type="project" value="TreeGrafter"/>
</dbReference>
<dbReference type="InterPro" id="IPR000719">
    <property type="entry name" value="Prot_kinase_dom"/>
</dbReference>
<feature type="domain" description="Protein kinase" evidence="1">
    <location>
        <begin position="1"/>
        <end position="134"/>
    </location>
</feature>
<dbReference type="AlphaFoldDB" id="A0AAV4PK99"/>
<evidence type="ECO:0000313" key="2">
    <source>
        <dbReference type="EMBL" id="GIX96840.1"/>
    </source>
</evidence>
<keyword evidence="2" id="KW-0418">Kinase</keyword>
<evidence type="ECO:0000259" key="1">
    <source>
        <dbReference type="PROSITE" id="PS50011"/>
    </source>
</evidence>